<keyword evidence="1" id="KW-0175">Coiled coil</keyword>
<sequence length="360" mass="38747">MAVASLPALIIQRANPALYNLLTNGILQGRIDFDRSMLTCQNMSREMADWAGQQLGWSQIAQGQAMKTAIAAQGGGGTGGTNPVDAVNAVQQAQASRGNNGVPWVNGQNAGGENQEPIRVVSDVTKAGYNLMNGRAVGDTAAISAEDCAEGLVCTTWSSPDEAAAFAVRVLGEQEQQTCETCTKTRTTPGVGLTPLIQEAYEAKLLELTNLVNGNLNPTRENLQAVSTSAVPVTRRLVEALRTDEDQDVLTKRLASELALSSVIERALLLRRTLIAGTREPNVAANDLALSAVAKQNESLQQELDNLKTELELRRDLTGNASKMIIERSLERRESSKEIFEGDPIPDRIQHTEKSQITSE</sequence>
<dbReference type="EMBL" id="JACHXI010000035">
    <property type="protein sequence ID" value="MBB3105346.1"/>
    <property type="molecule type" value="Genomic_DNA"/>
</dbReference>
<gene>
    <name evidence="3" type="ORF">FHR87_003782</name>
</gene>
<evidence type="ECO:0000313" key="4">
    <source>
        <dbReference type="Proteomes" id="UP000549250"/>
    </source>
</evidence>
<keyword evidence="4" id="KW-1185">Reference proteome</keyword>
<feature type="compositionally biased region" description="Basic and acidic residues" evidence="2">
    <location>
        <begin position="332"/>
        <end position="354"/>
    </location>
</feature>
<dbReference type="NCBIfam" id="TIGR03755">
    <property type="entry name" value="conj_TIGR03755"/>
    <property type="match status" value="1"/>
</dbReference>
<feature type="coiled-coil region" evidence="1">
    <location>
        <begin position="290"/>
        <end position="317"/>
    </location>
</feature>
<accession>A0A839TA60</accession>
<reference evidence="3 4" key="1">
    <citation type="submission" date="2020-08" db="EMBL/GenBank/DDBJ databases">
        <title>Genomic Encyclopedia of Type Strains, Phase III (KMG-III): the genomes of soil and plant-associated and newly described type strains.</title>
        <authorList>
            <person name="Whitman W."/>
        </authorList>
    </citation>
    <scope>NUCLEOTIDE SEQUENCE [LARGE SCALE GENOMIC DNA]</scope>
    <source>
        <strain evidence="3 4">CECT 4462</strain>
    </source>
</reference>
<dbReference type="InterPro" id="IPR021204">
    <property type="entry name" value="Integr_conj_element_PFL4711"/>
</dbReference>
<dbReference type="Proteomes" id="UP000549250">
    <property type="component" value="Unassembled WGS sequence"/>
</dbReference>
<evidence type="ECO:0000313" key="3">
    <source>
        <dbReference type="EMBL" id="MBB3105346.1"/>
    </source>
</evidence>
<protein>
    <submittedName>
        <fullName evidence="3">Integrating conjugative element protein (TIGR03755 family)</fullName>
    </submittedName>
</protein>
<evidence type="ECO:0000256" key="1">
    <source>
        <dbReference type="SAM" id="Coils"/>
    </source>
</evidence>
<feature type="region of interest" description="Disordered" evidence="2">
    <location>
        <begin position="332"/>
        <end position="360"/>
    </location>
</feature>
<evidence type="ECO:0000256" key="2">
    <source>
        <dbReference type="SAM" id="MobiDB-lite"/>
    </source>
</evidence>
<organism evidence="3 4">
    <name type="scientific">Azomonas macrocytogenes</name>
    <name type="common">Azotobacter macrocytogenes</name>
    <dbReference type="NCBI Taxonomy" id="69962"/>
    <lineage>
        <taxon>Bacteria</taxon>
        <taxon>Pseudomonadati</taxon>
        <taxon>Pseudomonadota</taxon>
        <taxon>Gammaproteobacteria</taxon>
        <taxon>Pseudomonadales</taxon>
        <taxon>Pseudomonadaceae</taxon>
        <taxon>Azomonas</taxon>
    </lineage>
</organism>
<name>A0A839TA60_AZOMA</name>
<dbReference type="RefSeq" id="WP_420826757.1">
    <property type="nucleotide sequence ID" value="NZ_JACHXI010000035.1"/>
</dbReference>
<dbReference type="AlphaFoldDB" id="A0A839TA60"/>
<proteinExistence type="predicted"/>
<comment type="caution">
    <text evidence="3">The sequence shown here is derived from an EMBL/GenBank/DDBJ whole genome shotgun (WGS) entry which is preliminary data.</text>
</comment>